<accession>A0A7W7SVH2</accession>
<evidence type="ECO:0000256" key="5">
    <source>
        <dbReference type="ARBA" id="ARBA00023136"/>
    </source>
</evidence>
<dbReference type="PANTHER" id="PTHR43124">
    <property type="entry name" value="PURINE EFFLUX PUMP PBUE"/>
    <property type="match status" value="1"/>
</dbReference>
<dbReference type="AlphaFoldDB" id="A0A7W7SVH2"/>
<dbReference type="Gene3D" id="1.20.1250.20">
    <property type="entry name" value="MFS general substrate transporter like domains"/>
    <property type="match status" value="2"/>
</dbReference>
<dbReference type="SUPFAM" id="SSF103473">
    <property type="entry name" value="MFS general substrate transporter"/>
    <property type="match status" value="1"/>
</dbReference>
<feature type="domain" description="Major facilitator superfamily (MFS) profile" evidence="7">
    <location>
        <begin position="27"/>
        <end position="411"/>
    </location>
</feature>
<evidence type="ECO:0000256" key="2">
    <source>
        <dbReference type="ARBA" id="ARBA00022475"/>
    </source>
</evidence>
<keyword evidence="4 6" id="KW-1133">Transmembrane helix</keyword>
<keyword evidence="9" id="KW-1185">Reference proteome</keyword>
<feature type="transmembrane region" description="Helical" evidence="6">
    <location>
        <begin position="26"/>
        <end position="49"/>
    </location>
</feature>
<feature type="transmembrane region" description="Helical" evidence="6">
    <location>
        <begin position="225"/>
        <end position="245"/>
    </location>
</feature>
<sequence length="420" mass="42099">MTAPPTTEPRADAPAGATGRTRRTPVWLAALFLLAFSFGTDDMIIAGILPEIAADLRVSVAASGQLVTVFALTYALAAPVAALLTARLPRRAVLVGAAAVFVVANLGAALAPTYGLLLVVRIVAALAAATASPAAFAVAATAAPAGRQGRYLAIVSAGLTTSLVAGVPIGTWLGGTFGWRTTMVFVAAVAVVAGLGLLTSLPELPGVPPGSLRARLVPLRRPGTALALVAMVPSGAGGMMSYVYVSEVAGRLGNVSGSSLALLITAIGLAGIGGALLGGRAVDVFGPRRAMLIFLAGMLAAPVVMLGLGLGRTGSPYPFVVMVVTFAGYGLATWGISPATQAWLLHGDGGSAANELIALNNSFMFLGFSVAGGLGGLALTVGGPLAVPAAATGCLVVALSLFAIAFRLERKRGRRDRKGR</sequence>
<dbReference type="InterPro" id="IPR036259">
    <property type="entry name" value="MFS_trans_sf"/>
</dbReference>
<name>A0A7W7SVH2_9ACTN</name>
<feature type="transmembrane region" description="Helical" evidence="6">
    <location>
        <begin position="151"/>
        <end position="171"/>
    </location>
</feature>
<feature type="transmembrane region" description="Helical" evidence="6">
    <location>
        <begin position="317"/>
        <end position="336"/>
    </location>
</feature>
<evidence type="ECO:0000256" key="4">
    <source>
        <dbReference type="ARBA" id="ARBA00022989"/>
    </source>
</evidence>
<feature type="transmembrane region" description="Helical" evidence="6">
    <location>
        <begin position="61"/>
        <end position="85"/>
    </location>
</feature>
<dbReference type="InterPro" id="IPR050189">
    <property type="entry name" value="MFS_Efflux_Transporters"/>
</dbReference>
<dbReference type="EMBL" id="JACHJW010000001">
    <property type="protein sequence ID" value="MBB4961708.1"/>
    <property type="molecule type" value="Genomic_DNA"/>
</dbReference>
<dbReference type="InterPro" id="IPR020846">
    <property type="entry name" value="MFS_dom"/>
</dbReference>
<dbReference type="PANTHER" id="PTHR43124:SF10">
    <property type="entry name" value="PURINE EFFLUX PUMP PBUE"/>
    <property type="match status" value="1"/>
</dbReference>
<keyword evidence="5 6" id="KW-0472">Membrane</keyword>
<feature type="transmembrane region" description="Helical" evidence="6">
    <location>
        <begin position="385"/>
        <end position="408"/>
    </location>
</feature>
<comment type="subcellular location">
    <subcellularLocation>
        <location evidence="1">Cell membrane</location>
        <topology evidence="1">Multi-pass membrane protein</topology>
    </subcellularLocation>
</comment>
<keyword evidence="3 6" id="KW-0812">Transmembrane</keyword>
<feature type="transmembrane region" description="Helical" evidence="6">
    <location>
        <begin position="357"/>
        <end position="379"/>
    </location>
</feature>
<dbReference type="InterPro" id="IPR011701">
    <property type="entry name" value="MFS"/>
</dbReference>
<keyword evidence="2" id="KW-1003">Cell membrane</keyword>
<proteinExistence type="predicted"/>
<dbReference type="PROSITE" id="PS50850">
    <property type="entry name" value="MFS"/>
    <property type="match status" value="1"/>
</dbReference>
<evidence type="ECO:0000256" key="3">
    <source>
        <dbReference type="ARBA" id="ARBA00022692"/>
    </source>
</evidence>
<protein>
    <submittedName>
        <fullName evidence="8">Putative MFS family arabinose efflux permease</fullName>
    </submittedName>
</protein>
<dbReference type="GO" id="GO:0022857">
    <property type="term" value="F:transmembrane transporter activity"/>
    <property type="evidence" value="ECO:0007669"/>
    <property type="project" value="InterPro"/>
</dbReference>
<evidence type="ECO:0000256" key="1">
    <source>
        <dbReference type="ARBA" id="ARBA00004651"/>
    </source>
</evidence>
<evidence type="ECO:0000313" key="9">
    <source>
        <dbReference type="Proteomes" id="UP000578819"/>
    </source>
</evidence>
<dbReference type="Proteomes" id="UP000578819">
    <property type="component" value="Unassembled WGS sequence"/>
</dbReference>
<organism evidence="8 9">
    <name type="scientific">Micromonospora polyrhachis</name>
    <dbReference type="NCBI Taxonomy" id="1282883"/>
    <lineage>
        <taxon>Bacteria</taxon>
        <taxon>Bacillati</taxon>
        <taxon>Actinomycetota</taxon>
        <taxon>Actinomycetes</taxon>
        <taxon>Micromonosporales</taxon>
        <taxon>Micromonosporaceae</taxon>
        <taxon>Micromonospora</taxon>
    </lineage>
</organism>
<feature type="transmembrane region" description="Helical" evidence="6">
    <location>
        <begin position="92"/>
        <end position="112"/>
    </location>
</feature>
<evidence type="ECO:0000256" key="6">
    <source>
        <dbReference type="SAM" id="Phobius"/>
    </source>
</evidence>
<comment type="caution">
    <text evidence="8">The sequence shown here is derived from an EMBL/GenBank/DDBJ whole genome shotgun (WGS) entry which is preliminary data.</text>
</comment>
<dbReference type="RefSeq" id="WP_184537421.1">
    <property type="nucleotide sequence ID" value="NZ_JACHJW010000001.1"/>
</dbReference>
<feature type="transmembrane region" description="Helical" evidence="6">
    <location>
        <begin position="118"/>
        <end position="139"/>
    </location>
</feature>
<feature type="transmembrane region" description="Helical" evidence="6">
    <location>
        <begin position="183"/>
        <end position="204"/>
    </location>
</feature>
<gene>
    <name evidence="8" type="ORF">FHR38_005441</name>
</gene>
<feature type="transmembrane region" description="Helical" evidence="6">
    <location>
        <begin position="257"/>
        <end position="278"/>
    </location>
</feature>
<evidence type="ECO:0000313" key="8">
    <source>
        <dbReference type="EMBL" id="MBB4961708.1"/>
    </source>
</evidence>
<evidence type="ECO:0000259" key="7">
    <source>
        <dbReference type="PROSITE" id="PS50850"/>
    </source>
</evidence>
<dbReference type="GO" id="GO:0005886">
    <property type="term" value="C:plasma membrane"/>
    <property type="evidence" value="ECO:0007669"/>
    <property type="project" value="UniProtKB-SubCell"/>
</dbReference>
<dbReference type="Pfam" id="PF07690">
    <property type="entry name" value="MFS_1"/>
    <property type="match status" value="1"/>
</dbReference>
<reference evidence="8 9" key="1">
    <citation type="submission" date="2020-08" db="EMBL/GenBank/DDBJ databases">
        <title>Sequencing the genomes of 1000 actinobacteria strains.</title>
        <authorList>
            <person name="Klenk H.-P."/>
        </authorList>
    </citation>
    <scope>NUCLEOTIDE SEQUENCE [LARGE SCALE GENOMIC DNA]</scope>
    <source>
        <strain evidence="8 9">DSM 45886</strain>
    </source>
</reference>
<feature type="transmembrane region" description="Helical" evidence="6">
    <location>
        <begin position="290"/>
        <end position="311"/>
    </location>
</feature>